<dbReference type="InterPro" id="IPR039272">
    <property type="entry name" value="CLEC16A/TT9"/>
</dbReference>
<dbReference type="InterPro" id="IPR019155">
    <property type="entry name" value="CLEC16A/TT9_N"/>
</dbReference>
<dbReference type="PANTHER" id="PTHR21481">
    <property type="entry name" value="PROTEIN CLEC16A"/>
    <property type="match status" value="1"/>
</dbReference>
<dbReference type="EMBL" id="MPUH01000106">
    <property type="protein sequence ID" value="OMJ90285.1"/>
    <property type="molecule type" value="Genomic_DNA"/>
</dbReference>
<protein>
    <recommendedName>
        <fullName evidence="2">FPL domain-containing protein</fullName>
    </recommendedName>
</protein>
<dbReference type="PANTHER" id="PTHR21481:SF0">
    <property type="entry name" value="PROTEIN CLEC16A"/>
    <property type="match status" value="1"/>
</dbReference>
<gene>
    <name evidence="3" type="ORF">SteCoe_7399</name>
</gene>
<dbReference type="Pfam" id="PF09758">
    <property type="entry name" value="FPL"/>
    <property type="match status" value="1"/>
</dbReference>
<dbReference type="GO" id="GO:1901096">
    <property type="term" value="P:regulation of autophagosome maturation"/>
    <property type="evidence" value="ECO:0007669"/>
    <property type="project" value="TreeGrafter"/>
</dbReference>
<organism evidence="3 4">
    <name type="scientific">Stentor coeruleus</name>
    <dbReference type="NCBI Taxonomy" id="5963"/>
    <lineage>
        <taxon>Eukaryota</taxon>
        <taxon>Sar</taxon>
        <taxon>Alveolata</taxon>
        <taxon>Ciliophora</taxon>
        <taxon>Postciliodesmatophora</taxon>
        <taxon>Heterotrichea</taxon>
        <taxon>Heterotrichida</taxon>
        <taxon>Stentoridae</taxon>
        <taxon>Stentor</taxon>
    </lineage>
</organism>
<dbReference type="GO" id="GO:0016197">
    <property type="term" value="P:endosomal transport"/>
    <property type="evidence" value="ECO:0007669"/>
    <property type="project" value="TreeGrafter"/>
</dbReference>
<feature type="domain" description="FPL" evidence="2">
    <location>
        <begin position="34"/>
        <end position="178"/>
    </location>
</feature>
<dbReference type="GO" id="GO:0005770">
    <property type="term" value="C:late endosome"/>
    <property type="evidence" value="ECO:0007669"/>
    <property type="project" value="TreeGrafter"/>
</dbReference>
<dbReference type="GO" id="GO:0005794">
    <property type="term" value="C:Golgi apparatus"/>
    <property type="evidence" value="ECO:0007669"/>
    <property type="project" value="TreeGrafter"/>
</dbReference>
<name>A0A1R2CMU4_9CILI</name>
<evidence type="ECO:0000259" key="2">
    <source>
        <dbReference type="Pfam" id="PF09758"/>
    </source>
</evidence>
<dbReference type="AlphaFoldDB" id="A0A1R2CMU4"/>
<sequence length="704" mass="81562">MESFDPENFQNILREIRAYSVSPLEYKNSLIEELRKLAEFLVWSEQHKQTFFSEFIRHDTQQDMVNILENSSDQPIILQLLQTATLLAHNLSKDEDKKYLLSSKFFTMIVSFPFDFTDEEVVEHYMSYIKGLAINISKQQLMNFLITQHFCLFTGAMMFFNYKETLIKTASRTIILTVIKLNHDKINEYVLESGFFFSLVSNFWQIVKMMNNCEKNREDGKIEGFMNEFVDLLYYMNDIFDQDMPDFNSRLSCTFLATMMPVLVGSVCGEAGESYRITCHLALMIIAKVMQLVNTSLILDPIVIALFADNVPVKIADLCRATPPKGPEEEFVIDFNITKTNSFMHKTLQKLNPDESYLDEFSFNEALMSLFILQACVSNQSISKSLLSSLGLLSQKDIHKQELLNGILGEFQYYANSYSDKVLDSIFSLLISDRPIKFLAFCVSCKIIYELTCGPAYKIHKKHEKQLHKILRKIILRLTEALDNEGLKKFLIDFFETEWNFVKNINFSTCLPIPLYRSYVLLSDSANSGISIRKLSTDSTGSQGLNTKKVQEDMRAFFIVYKLIKIIKKDDPNEYPLEYSDILELKINDYVDTRNFIYDVVTIDNKIVYVSETDSYLLLLEVDPELAPAARVIEILPWKTLKVSTDITRNAIIVNTQKKQNPNIFLQIKNRPELNSLQDKIVQRINFSIYMEGEMIRSFLETLR</sequence>
<evidence type="ECO:0000313" key="4">
    <source>
        <dbReference type="Proteomes" id="UP000187209"/>
    </source>
</evidence>
<evidence type="ECO:0000256" key="1">
    <source>
        <dbReference type="ARBA" id="ARBA00023006"/>
    </source>
</evidence>
<keyword evidence="4" id="KW-1185">Reference proteome</keyword>
<accession>A0A1R2CMU4</accession>
<dbReference type="Proteomes" id="UP000187209">
    <property type="component" value="Unassembled WGS sequence"/>
</dbReference>
<proteinExistence type="predicted"/>
<dbReference type="GO" id="GO:0006914">
    <property type="term" value="P:autophagy"/>
    <property type="evidence" value="ECO:0007669"/>
    <property type="project" value="UniProtKB-KW"/>
</dbReference>
<keyword evidence="1" id="KW-0072">Autophagy</keyword>
<comment type="caution">
    <text evidence="3">The sequence shown here is derived from an EMBL/GenBank/DDBJ whole genome shotgun (WGS) entry which is preliminary data.</text>
</comment>
<dbReference type="OrthoDB" id="294052at2759"/>
<reference evidence="3 4" key="1">
    <citation type="submission" date="2016-11" db="EMBL/GenBank/DDBJ databases">
        <title>The macronuclear genome of Stentor coeruleus: a giant cell with tiny introns.</title>
        <authorList>
            <person name="Slabodnick M."/>
            <person name="Ruby J.G."/>
            <person name="Reiff S.B."/>
            <person name="Swart E.C."/>
            <person name="Gosai S."/>
            <person name="Prabakaran S."/>
            <person name="Witkowska E."/>
            <person name="Larue G.E."/>
            <person name="Fisher S."/>
            <person name="Freeman R.M."/>
            <person name="Gunawardena J."/>
            <person name="Chu W."/>
            <person name="Stover N.A."/>
            <person name="Gregory B.D."/>
            <person name="Nowacki M."/>
            <person name="Derisi J."/>
            <person name="Roy S.W."/>
            <person name="Marshall W.F."/>
            <person name="Sood P."/>
        </authorList>
    </citation>
    <scope>NUCLEOTIDE SEQUENCE [LARGE SCALE GENOMIC DNA]</scope>
    <source>
        <strain evidence="3">WM001</strain>
    </source>
</reference>
<evidence type="ECO:0000313" key="3">
    <source>
        <dbReference type="EMBL" id="OMJ90285.1"/>
    </source>
</evidence>
<dbReference type="GO" id="GO:0007034">
    <property type="term" value="P:vacuolar transport"/>
    <property type="evidence" value="ECO:0007669"/>
    <property type="project" value="TreeGrafter"/>
</dbReference>